<evidence type="ECO:0000313" key="6">
    <source>
        <dbReference type="Proteomes" id="UP000186594"/>
    </source>
</evidence>
<dbReference type="PANTHER" id="PTHR12214">
    <property type="entry name" value="GC-RICH SEQUENCE DNA-BINDING FACTOR"/>
    <property type="match status" value="1"/>
</dbReference>
<feature type="compositionally biased region" description="Polar residues" evidence="4">
    <location>
        <begin position="99"/>
        <end position="128"/>
    </location>
</feature>
<dbReference type="Proteomes" id="UP000186594">
    <property type="component" value="Unassembled WGS sequence"/>
</dbReference>
<dbReference type="STRING" id="1198029.A0A1U7LSG0"/>
<sequence>MIGSSRRSKPKIIRRAAGSDEDVTDSSSHKGNIQLPASDIPATSSLKRKSHKANNSPKLRLSFGGPEEDEGSFVPKRSILSRNISSRKNVGEEEDIPSNFEQASISRPTYTKSYLSQLKTSTPSTPKEYQSPAISEKDDPLDIEGKFGMVLGNQSSSIPESGVVKAIKDRRARRAKDGADFISLSENQDLIVSSKKAGPRLVREEDEYGGDGLDGLEEYVDHGIILRKDGEQLLAKKRKDEMRDAIEADEYEESDSDNSAMQEWEQSQIRKGDFTTRETTRRSRKSSVPVPPIVTALPTLAGALSRLRGMMITMQEKKAQLTRQANELAQEMADLLLREKLVQDGLEKASQDYETLQKDVGFIPHRGLDTLADQTMQDAQHNSNDPPPLL</sequence>
<accession>A0A1U7LSG0</accession>
<protein>
    <recommendedName>
        <fullName evidence="7">Nineteen complex-related protein 2</fullName>
    </recommendedName>
</protein>
<dbReference type="PANTHER" id="PTHR12214:SF0">
    <property type="entry name" value="LD29489P"/>
    <property type="match status" value="1"/>
</dbReference>
<comment type="subcellular location">
    <subcellularLocation>
        <location evidence="1">Nucleus</location>
    </subcellularLocation>
</comment>
<evidence type="ECO:0000256" key="4">
    <source>
        <dbReference type="SAM" id="MobiDB-lite"/>
    </source>
</evidence>
<feature type="coiled-coil region" evidence="3">
    <location>
        <begin position="304"/>
        <end position="338"/>
    </location>
</feature>
<dbReference type="InterPro" id="IPR028211">
    <property type="entry name" value="Ntr2"/>
</dbReference>
<evidence type="ECO:0008006" key="7">
    <source>
        <dbReference type="Google" id="ProtNLM"/>
    </source>
</evidence>
<feature type="compositionally biased region" description="Basic and acidic residues" evidence="4">
    <location>
        <begin position="268"/>
        <end position="281"/>
    </location>
</feature>
<dbReference type="OrthoDB" id="429427at2759"/>
<reference evidence="5 6" key="1">
    <citation type="submission" date="2016-04" db="EMBL/GenBank/DDBJ databases">
        <title>Evolutionary innovation and constraint leading to complex multicellularity in the Ascomycota.</title>
        <authorList>
            <person name="Cisse O."/>
            <person name="Nguyen A."/>
            <person name="Hewitt D.A."/>
            <person name="Jedd G."/>
            <person name="Stajich J.E."/>
        </authorList>
    </citation>
    <scope>NUCLEOTIDE SEQUENCE [LARGE SCALE GENOMIC DNA]</scope>
    <source>
        <strain evidence="5 6">DAH-3</strain>
    </source>
</reference>
<dbReference type="GO" id="GO:0000390">
    <property type="term" value="P:spliceosomal complex disassembly"/>
    <property type="evidence" value="ECO:0007669"/>
    <property type="project" value="InterPro"/>
</dbReference>
<organism evidence="5 6">
    <name type="scientific">Neolecta irregularis (strain DAH-3)</name>
    <dbReference type="NCBI Taxonomy" id="1198029"/>
    <lineage>
        <taxon>Eukaryota</taxon>
        <taxon>Fungi</taxon>
        <taxon>Dikarya</taxon>
        <taxon>Ascomycota</taxon>
        <taxon>Taphrinomycotina</taxon>
        <taxon>Neolectales</taxon>
        <taxon>Neolectaceae</taxon>
        <taxon>Neolecta</taxon>
    </lineage>
</organism>
<dbReference type="OMA" id="PTEYSKD"/>
<keyword evidence="2" id="KW-0539">Nucleus</keyword>
<name>A0A1U7LSG0_NEOID</name>
<dbReference type="Pfam" id="PF15458">
    <property type="entry name" value="NTR2"/>
    <property type="match status" value="1"/>
</dbReference>
<feature type="compositionally biased region" description="Polar residues" evidence="4">
    <location>
        <begin position="257"/>
        <end position="267"/>
    </location>
</feature>
<dbReference type="GO" id="GO:0003677">
    <property type="term" value="F:DNA binding"/>
    <property type="evidence" value="ECO:0007669"/>
    <property type="project" value="InterPro"/>
</dbReference>
<evidence type="ECO:0000256" key="3">
    <source>
        <dbReference type="SAM" id="Coils"/>
    </source>
</evidence>
<evidence type="ECO:0000256" key="2">
    <source>
        <dbReference type="ARBA" id="ARBA00023242"/>
    </source>
</evidence>
<evidence type="ECO:0000256" key="1">
    <source>
        <dbReference type="ARBA" id="ARBA00004123"/>
    </source>
</evidence>
<keyword evidence="6" id="KW-1185">Reference proteome</keyword>
<feature type="region of interest" description="Disordered" evidence="4">
    <location>
        <begin position="1"/>
        <end position="162"/>
    </location>
</feature>
<dbReference type="GO" id="GO:0071008">
    <property type="term" value="C:U2-type post-mRNA release spliceosomal complex"/>
    <property type="evidence" value="ECO:0007669"/>
    <property type="project" value="InterPro"/>
</dbReference>
<dbReference type="AlphaFoldDB" id="A0A1U7LSG0"/>
<evidence type="ECO:0000313" key="5">
    <source>
        <dbReference type="EMBL" id="OLL25584.1"/>
    </source>
</evidence>
<dbReference type="InterPro" id="IPR012890">
    <property type="entry name" value="GCFC2-like"/>
</dbReference>
<feature type="region of interest" description="Disordered" evidence="4">
    <location>
        <begin position="248"/>
        <end position="290"/>
    </location>
</feature>
<comment type="caution">
    <text evidence="5">The sequence shown here is derived from an EMBL/GenBank/DDBJ whole genome shotgun (WGS) entry which is preliminary data.</text>
</comment>
<dbReference type="EMBL" id="LXFE01000355">
    <property type="protein sequence ID" value="OLL25584.1"/>
    <property type="molecule type" value="Genomic_DNA"/>
</dbReference>
<feature type="compositionally biased region" description="Basic and acidic residues" evidence="4">
    <location>
        <begin position="135"/>
        <end position="145"/>
    </location>
</feature>
<feature type="compositionally biased region" description="Basic residues" evidence="4">
    <location>
        <begin position="1"/>
        <end position="14"/>
    </location>
</feature>
<gene>
    <name evidence="5" type="ORF">NEOLI_004975</name>
</gene>
<proteinExistence type="predicted"/>
<keyword evidence="3" id="KW-0175">Coiled coil</keyword>